<dbReference type="SUPFAM" id="SSF64076">
    <property type="entry name" value="MTH938-like"/>
    <property type="match status" value="1"/>
</dbReference>
<dbReference type="GO" id="GO:0005743">
    <property type="term" value="C:mitochondrial inner membrane"/>
    <property type="evidence" value="ECO:0007669"/>
    <property type="project" value="TreeGrafter"/>
</dbReference>
<sequence length="195" mass="21559">MQRAARQLVRRAWSGLRCEPHCGQEVPGPQGAFFGAQQARGKVDLGISRIAEPEKGKTKFNGYYAGGFYVNNVQVPGSVIAQADMYLLWKPRKIEEVTPESLVFIDLIAPAPDLLVLGCGLTPKPLPKEVTAFLAERKMKVEVLNSRDATGYFNVLNEEGRVVVGALLALDPEVPLLENLPEQNDPLYDRPFLQQ</sequence>
<dbReference type="Gene3D" id="3.40.1230.10">
    <property type="entry name" value="MTH938-like"/>
    <property type="match status" value="1"/>
</dbReference>
<dbReference type="GO" id="GO:0032981">
    <property type="term" value="P:mitochondrial respiratory chain complex I assembly"/>
    <property type="evidence" value="ECO:0007669"/>
    <property type="project" value="TreeGrafter"/>
</dbReference>
<organism evidence="1">
    <name type="scientific">Dunaliella tertiolecta</name>
    <name type="common">Green alga</name>
    <dbReference type="NCBI Taxonomy" id="3047"/>
    <lineage>
        <taxon>Eukaryota</taxon>
        <taxon>Viridiplantae</taxon>
        <taxon>Chlorophyta</taxon>
        <taxon>core chlorophytes</taxon>
        <taxon>Chlorophyceae</taxon>
        <taxon>CS clade</taxon>
        <taxon>Chlamydomonadales</taxon>
        <taxon>Dunaliellaceae</taxon>
        <taxon>Dunaliella</taxon>
    </lineage>
</organism>
<gene>
    <name evidence="1" type="ORF">DTER00134_LOCUS3852</name>
</gene>
<dbReference type="PANTHER" id="PTHR21192:SF2">
    <property type="entry name" value="NADH DEHYDROGENASE [UBIQUINONE] 1 ALPHA SUBCOMPLEX ASSEMBLY FACTOR 3"/>
    <property type="match status" value="1"/>
</dbReference>
<protein>
    <recommendedName>
        <fullName evidence="2">NADH dehydrogenase [ubiquinone] 1 alpha subcomplex assembly factor 3</fullName>
    </recommendedName>
</protein>
<dbReference type="Pfam" id="PF04430">
    <property type="entry name" value="DUF498"/>
    <property type="match status" value="1"/>
</dbReference>
<dbReference type="InterPro" id="IPR036748">
    <property type="entry name" value="MTH938-like_sf"/>
</dbReference>
<dbReference type="EMBL" id="HBIP01007300">
    <property type="protein sequence ID" value="CAE0488782.1"/>
    <property type="molecule type" value="Transcribed_RNA"/>
</dbReference>
<dbReference type="PANTHER" id="PTHR21192">
    <property type="entry name" value="NUCLEAR PROTEIN E3-3"/>
    <property type="match status" value="1"/>
</dbReference>
<evidence type="ECO:0000313" key="1">
    <source>
        <dbReference type="EMBL" id="CAE0488782.1"/>
    </source>
</evidence>
<evidence type="ECO:0008006" key="2">
    <source>
        <dbReference type="Google" id="ProtNLM"/>
    </source>
</evidence>
<proteinExistence type="predicted"/>
<name>A0A7S3VJ10_DUNTE</name>
<reference evidence="1" key="1">
    <citation type="submission" date="2021-01" db="EMBL/GenBank/DDBJ databases">
        <authorList>
            <person name="Corre E."/>
            <person name="Pelletier E."/>
            <person name="Niang G."/>
            <person name="Scheremetjew M."/>
            <person name="Finn R."/>
            <person name="Kale V."/>
            <person name="Holt S."/>
            <person name="Cochrane G."/>
            <person name="Meng A."/>
            <person name="Brown T."/>
            <person name="Cohen L."/>
        </authorList>
    </citation>
    <scope>NUCLEOTIDE SEQUENCE</scope>
    <source>
        <strain evidence="1">CCMP1320</strain>
    </source>
</reference>
<dbReference type="AlphaFoldDB" id="A0A7S3VJ10"/>
<dbReference type="InterPro" id="IPR007523">
    <property type="entry name" value="NDUFAF3/AAMDC"/>
</dbReference>
<accession>A0A7S3VJ10</accession>